<feature type="coiled-coil region" evidence="25">
    <location>
        <begin position="422"/>
        <end position="480"/>
    </location>
</feature>
<feature type="coiled-coil region" evidence="25">
    <location>
        <begin position="22"/>
        <end position="49"/>
    </location>
</feature>
<evidence type="ECO:0000256" key="16">
    <source>
        <dbReference type="ARBA" id="ARBA00023010"/>
    </source>
</evidence>
<evidence type="ECO:0000259" key="29">
    <source>
        <dbReference type="Pfam" id="PF25785"/>
    </source>
</evidence>
<feature type="compositionally biased region" description="Polar residues" evidence="26">
    <location>
        <begin position="904"/>
        <end position="922"/>
    </location>
</feature>
<feature type="compositionally biased region" description="Polar residues" evidence="26">
    <location>
        <begin position="1946"/>
        <end position="1965"/>
    </location>
</feature>
<feature type="compositionally biased region" description="Low complexity" evidence="26">
    <location>
        <begin position="2084"/>
        <end position="2107"/>
    </location>
</feature>
<evidence type="ECO:0000259" key="27">
    <source>
        <dbReference type="Pfam" id="PF07926"/>
    </source>
</evidence>
<dbReference type="GeneTree" id="ENSGT00730000111014"/>
<feature type="compositionally biased region" description="Polar residues" evidence="26">
    <location>
        <begin position="2338"/>
        <end position="2382"/>
    </location>
</feature>
<evidence type="ECO:0000256" key="1">
    <source>
        <dbReference type="ARBA" id="ARBA00004186"/>
    </source>
</evidence>
<dbReference type="Bgee" id="ENSELUG00000019509">
    <property type="expression patterns" value="Expressed in embryo and 15 other cell types or tissues"/>
</dbReference>
<dbReference type="PANTHER" id="PTHR18898">
    <property type="entry name" value="NUCLEOPROTEIN TPR-RELATED"/>
    <property type="match status" value="1"/>
</dbReference>
<feature type="region of interest" description="Disordered" evidence="26">
    <location>
        <begin position="2338"/>
        <end position="2427"/>
    </location>
</feature>
<evidence type="ECO:0000256" key="5">
    <source>
        <dbReference type="ARBA" id="ARBA00004629"/>
    </source>
</evidence>
<evidence type="ECO:0000256" key="11">
    <source>
        <dbReference type="ARBA" id="ARBA00022618"/>
    </source>
</evidence>
<feature type="region of interest" description="Disordered" evidence="26">
    <location>
        <begin position="902"/>
        <end position="927"/>
    </location>
</feature>
<evidence type="ECO:0000256" key="15">
    <source>
        <dbReference type="ARBA" id="ARBA00022927"/>
    </source>
</evidence>
<feature type="domain" description="Nucleoprotein TPR/MLP1-2" evidence="27">
    <location>
        <begin position="1058"/>
        <end position="1184"/>
    </location>
</feature>
<keyword evidence="9" id="KW-0158">Chromosome</keyword>
<comment type="similarity">
    <text evidence="6">Belongs to the TPR family.</text>
</comment>
<dbReference type="FunFam" id="1.10.287.1490:FF:000004">
    <property type="entry name" value="nucleoprotein TPR isoform X2"/>
    <property type="match status" value="1"/>
</dbReference>
<reference evidence="31" key="1">
    <citation type="journal article" date="2014" name="PLoS ONE">
        <title>The genome and linkage map of the northern pike (Esox lucius): conserved synteny revealed between the salmonid sister group and the Neoteleostei.</title>
        <authorList>
            <person name="Rondeau E.B."/>
            <person name="Minkley D.R."/>
            <person name="Leong J.S."/>
            <person name="Messmer A.M."/>
            <person name="Jantzen J.R."/>
            <person name="von Schalburg K.R."/>
            <person name="Lemon C."/>
            <person name="Bird N.H."/>
            <person name="Koop B.F."/>
        </authorList>
    </citation>
    <scope>NUCLEOTIDE SEQUENCE</scope>
</reference>
<feature type="coiled-coil region" evidence="25">
    <location>
        <begin position="1248"/>
        <end position="1397"/>
    </location>
</feature>
<sequence>MAAVLLQILERTELNKLPKPAQNKLEKFLTDQQNEIEFLKAQHERFKADCEQQHFDIERRLAESLEQVLTHTRDYQILKDENNKLIDELNNVKGVDVELSDEKESEQLNKAKYEIEAERRELARLLEKRTQEVETLTEDVKRLNDKYLETNAAKLDLKLKLDEIQSSEFSIQHREKRMEQEKELVQNHNAWLGSELKAKTEELLSISREKGKEVLELKCCLEGRKDEVTQLQTQVTNLKMISENLEKQVEDLMTKLKEAKDQQSTMVEKYNNELNAQIKLGNLYKAAASDAESKNDELNRAVQELQTLTKEAGDARQTLEKKLTDMEDSNAKRETELKEMINKLEMELENANLLASNKSANMPVLTEEELDSMCPTAAAVAKIVKPGMKFMELYNAFVDVQGQLLVEKQENRRVTQILDEIVQEVEEKAPILKRQREEYENVQRSMSSLCVKLEQARMEIHSLQKEADDAKKHCSSLEVDSERSRRQLEDMSLQVRVLLVELEEVRGNPIVHDETANVSSSSEVVRLRQVRFRSVDELQRQNQSMLVRLRELEEQREREQTEAKSACVTQLEQQLDNVQQELEIIKEQRNQQKQLADSNARQRDMYRILLSQSTGLDFPPQGPPRDVTPHTYTPSRPSFPPPTRSTPMRAATSESAQNTQAKAALKQLNDSFTMYKKEKAENDKLLNEQNDKLQEQLSEVRCQKAKLSTQLEFATKRYEMLQENVNGNRREIAVLQEKNEKMSATAQKHEQIVHTMTQDLRAANEKLAMAEVRLENLKKERDMLKSAEFRQNQEKEAMIAEQRNQNLLLTNLKSIQLMMERTDTETRQRLNRQIERLERELTQFKNKLAEEVEQRHMLGRNQDAQLLEAKKQLEAQCALHQKTKELLMNAEQQASLLRQQLSQTETQNPGTGQGLSLDQTNPRAPIRVPLRSPVTVPSQTPAQSQAPQQDKLQAELEEVYGRLQKSDKQISDLQELLQNASTNVEQYRTVVLSLEESLSKEKQARLPLETRLKEAHEFRHGLEKKLVESEKEKQELREENRKAVEIVEKEGNELKRTMKNMQSELQEALERMAAAMTKERMAIQDSSQQAKLALEAQNKYERELMLHAADVEALQAAKKQALQGNQSRKQLEDKANQVTAQLQEARSNWNQLEKKLKEDLSKLQKRADELQKQNDLLHQQIESLGTKMASTVQWHHQQASRENSLNLYFSEEGKSREQILEILRFVRREKEIAETQFEVAQVETLRYKQQAEHQDRELKELHESLNAEREKLQLTAKTIAQNDEKLKKMENMNVLVETNKMLKEERERLEQELHQTQAKVQKLENDITPLQDSYSELSKKNDMLQAEKKLLEEDIKRWKTRTQQLVSQQKDTDQEENKKLISEREAHLKRIHQLSEETGRLKAEVARTQASLTTAQSQLQNVRETLGKVTTERDTTKKELDVKNIDIQEKAKTITQVKKIGRRYKTQYEELKVQNDKLVAEAAAKEVQQAQQHAQQLAQQASAQEIQCLKNSLTQANTKIKDLEGQLENVQKTVIERDSEMGRLEQEVIRLQGQSTQALGTQGEVTRLKQELQMKANQEETLRLQLADKEEKTKKAFMGAKQKINQLNIAKEKLTKEVEELKQQREEQEVRLSALKSQYEGRLHRQDREIRELRDHRDEQPQRDELQDQGNNKEQPQRAPEQRQITQRTTQATDRGSGSSGSSEQPPTANIKPTPVTGGSTGKPSQIPGNKSTPRASIRPMVPVTVPTPTATVMPTTQSDNQEVLQTSEGGISVEHVSVFGSTSGSVRSTSPNVQNTAHSQSISSQATAFVQPTQQQQAPSTSEPANQEPEAGTGGQMERPSTSTAVFCSGMAIVGSTGPKRPREDEQEAASDSTDMVQEESEEQPIPKKLCIIQRVGLEEDCEEGTDGDAEVSGVNQETPDGNQELPDVSFPIYREVEEEEEDGVSQSVPSDHQVTLRTSNMQDSIEERQPDVIVIDTDSSNRDEEEEAEQYEEEDEVNEDDDPGMGGEESNEGSRDAIEPFEGEGDERGLETSEPASDNESMGATDSTSQKQADSQSGEGSSSTTESIPFPLADPPRELLQSTPNTATTFSTSPSPFPSSLSLDPRQVPLRLPQSVPRRPPHPLPPRLYIQPPAPELGFGPPPTQRQPAPIRRQSVGRGPQLTPGIGSMQHFFDEDDRMVPSTPTLVVPHRTDGFAEAIHSPQVAGVPRFRFGPPEDMPQASSSHSDLGQLASQGGTAHTSSAQFLDGLGMYESPLFLAAHDEESGGRSVPTTPLQVAAPVTVFTESHPSDMHDMASQSVPMVTTSAGHQGLVVSGGEAAPVDDGDEVFLEAENEGNSGDTVMESQAEMDSSQPSDDASLPSTSQEPNSSSGDTSSSVQPKPSGRPIPQHSLAMRATNRGRTLIRRGIGFTRAGRGPFSRGNLPR</sequence>
<evidence type="ECO:0000313" key="31">
    <source>
        <dbReference type="Proteomes" id="UP000265140"/>
    </source>
</evidence>
<keyword evidence="14" id="KW-0995">Kinetochore</keyword>
<evidence type="ECO:0000256" key="9">
    <source>
        <dbReference type="ARBA" id="ARBA00022454"/>
    </source>
</evidence>
<accession>A0A6Q2YEY5</accession>
<dbReference type="InterPro" id="IPR057577">
    <property type="entry name" value="Nucleoprot-TPR/MLP1_dom"/>
</dbReference>
<feature type="compositionally biased region" description="Low complexity" evidence="26">
    <location>
        <begin position="1806"/>
        <end position="1826"/>
    </location>
</feature>
<feature type="compositionally biased region" description="Polar residues" evidence="26">
    <location>
        <begin position="2222"/>
        <end position="2238"/>
    </location>
</feature>
<dbReference type="GO" id="GO:1901673">
    <property type="term" value="P:regulation of mitotic spindle assembly"/>
    <property type="evidence" value="ECO:0007669"/>
    <property type="project" value="TreeGrafter"/>
</dbReference>
<feature type="domain" description="Nucleoprotein TPR/MPL1" evidence="28">
    <location>
        <begin position="166"/>
        <end position="240"/>
    </location>
</feature>
<keyword evidence="8" id="KW-0813">Transport</keyword>
<dbReference type="GO" id="GO:0017056">
    <property type="term" value="F:structural constituent of nuclear pore"/>
    <property type="evidence" value="ECO:0007669"/>
    <property type="project" value="TreeGrafter"/>
</dbReference>
<name>A0A6Q2YEY5_ESOLU</name>
<dbReference type="GO" id="GO:0006406">
    <property type="term" value="P:mRNA export from nucleus"/>
    <property type="evidence" value="ECO:0007669"/>
    <property type="project" value="TreeGrafter"/>
</dbReference>
<keyword evidence="10" id="KW-0963">Cytoplasm</keyword>
<comment type="subcellular location">
    <subcellularLocation>
        <location evidence="5">Chromosome</location>
        <location evidence="5">Centromere</location>
        <location evidence="5">Kinetochore</location>
    </subcellularLocation>
    <subcellularLocation>
        <location evidence="1">Cytoplasm</location>
        <location evidence="1">Cytoskeleton</location>
        <location evidence="1">Spindle</location>
    </subcellularLocation>
    <subcellularLocation>
        <location evidence="2">Nucleus membrane</location>
        <topology evidence="2">Peripheral membrane protein</topology>
        <orientation evidence="2">Cytoplasmic side</orientation>
    </subcellularLocation>
    <subcellularLocation>
        <location evidence="4">Nucleus membrane</location>
        <topology evidence="4">Peripheral membrane protein</topology>
        <orientation evidence="4">Nucleoplasmic side</orientation>
    </subcellularLocation>
    <subcellularLocation>
        <location evidence="3">Nucleus</location>
        <location evidence="3">Nuclear pore complex</location>
    </subcellularLocation>
</comment>
<feature type="compositionally biased region" description="Polar residues" evidence="26">
    <location>
        <begin position="652"/>
        <end position="661"/>
    </location>
</feature>
<dbReference type="RefSeq" id="XP_012988240.3">
    <property type="nucleotide sequence ID" value="XM_013132786.4"/>
</dbReference>
<feature type="compositionally biased region" description="Basic and acidic residues" evidence="26">
    <location>
        <begin position="1653"/>
        <end position="1666"/>
    </location>
</feature>
<dbReference type="GeneID" id="105006047"/>
<evidence type="ECO:0000256" key="23">
    <source>
        <dbReference type="ARBA" id="ARBA00023328"/>
    </source>
</evidence>
<feature type="coiled-coil region" evidence="25">
    <location>
        <begin position="1461"/>
        <end position="1540"/>
    </location>
</feature>
<dbReference type="GO" id="GO:0031965">
    <property type="term" value="C:nuclear membrane"/>
    <property type="evidence" value="ECO:0007669"/>
    <property type="project" value="UniProtKB-SubCell"/>
</dbReference>
<keyword evidence="18" id="KW-0906">Nuclear pore complex</keyword>
<evidence type="ECO:0000256" key="10">
    <source>
        <dbReference type="ARBA" id="ARBA00022490"/>
    </source>
</evidence>
<reference evidence="30" key="3">
    <citation type="submission" date="2025-08" db="UniProtKB">
        <authorList>
            <consortium name="Ensembl"/>
        </authorList>
    </citation>
    <scope>IDENTIFICATION</scope>
</reference>
<keyword evidence="16" id="KW-0811">Translocation</keyword>
<dbReference type="CTD" id="571089"/>
<feature type="coiled-coil region" evidence="25">
    <location>
        <begin position="228"/>
        <end position="361"/>
    </location>
</feature>
<feature type="coiled-coil region" evidence="25">
    <location>
        <begin position="949"/>
        <end position="990"/>
    </location>
</feature>
<feature type="coiled-coil region" evidence="25">
    <location>
        <begin position="1019"/>
        <end position="1078"/>
    </location>
</feature>
<feature type="compositionally biased region" description="Low complexity" evidence="26">
    <location>
        <begin position="2059"/>
        <end position="2069"/>
    </location>
</feature>
<dbReference type="GO" id="GO:0005819">
    <property type="term" value="C:spindle"/>
    <property type="evidence" value="ECO:0007669"/>
    <property type="project" value="UniProtKB-SubCell"/>
</dbReference>
<evidence type="ECO:0000256" key="26">
    <source>
        <dbReference type="SAM" id="MobiDB-lite"/>
    </source>
</evidence>
<keyword evidence="22" id="KW-0131">Cell cycle</keyword>
<feature type="compositionally biased region" description="Polar residues" evidence="26">
    <location>
        <begin position="2036"/>
        <end position="2058"/>
    </location>
</feature>
<feature type="region of interest" description="Disordered" evidence="26">
    <location>
        <begin position="1902"/>
        <end position="2169"/>
    </location>
</feature>
<evidence type="ECO:0000256" key="17">
    <source>
        <dbReference type="ARBA" id="ARBA00023054"/>
    </source>
</evidence>
<dbReference type="InterPro" id="IPR057974">
    <property type="entry name" value="NUA/TPR/MLP1-2-like_dom"/>
</dbReference>
<evidence type="ECO:0000256" key="25">
    <source>
        <dbReference type="SAM" id="Coils"/>
    </source>
</evidence>
<evidence type="ECO:0000256" key="8">
    <source>
        <dbReference type="ARBA" id="ARBA00022448"/>
    </source>
</evidence>
<keyword evidence="12" id="KW-0498">Mitosis</keyword>
<evidence type="ECO:0000313" key="30">
    <source>
        <dbReference type="Ensembl" id="ENSELUP00000064430.2"/>
    </source>
</evidence>
<keyword evidence="21" id="KW-0539">Nucleus</keyword>
<keyword evidence="20" id="KW-0206">Cytoskeleton</keyword>
<keyword evidence="19" id="KW-0472">Membrane</keyword>
<keyword evidence="11" id="KW-0132">Cell division</keyword>
<feature type="coiled-coil region" evidence="25">
    <location>
        <begin position="535"/>
        <end position="595"/>
    </location>
</feature>
<evidence type="ECO:0000256" key="12">
    <source>
        <dbReference type="ARBA" id="ARBA00022776"/>
    </source>
</evidence>
<evidence type="ECO:0000256" key="2">
    <source>
        <dbReference type="ARBA" id="ARBA00004335"/>
    </source>
</evidence>
<dbReference type="GO" id="GO:0051301">
    <property type="term" value="P:cell division"/>
    <property type="evidence" value="ECO:0007669"/>
    <property type="project" value="UniProtKB-KW"/>
</dbReference>
<evidence type="ECO:0000256" key="18">
    <source>
        <dbReference type="ARBA" id="ARBA00023132"/>
    </source>
</evidence>
<keyword evidence="13" id="KW-0509">mRNA transport</keyword>
<dbReference type="InterPro" id="IPR012929">
    <property type="entry name" value="Nucleoprot-TPR/MLP1-2_dom"/>
</dbReference>
<feature type="compositionally biased region" description="Low complexity" evidence="26">
    <location>
        <begin position="1682"/>
        <end position="1703"/>
    </location>
</feature>
<evidence type="ECO:0000256" key="24">
    <source>
        <dbReference type="ARBA" id="ARBA00077074"/>
    </source>
</evidence>
<feature type="coiled-coil region" evidence="25">
    <location>
        <begin position="1114"/>
        <end position="1187"/>
    </location>
</feature>
<feature type="domain" description="NUA/TPR/MLP1-2-like" evidence="29">
    <location>
        <begin position="466"/>
        <end position="560"/>
    </location>
</feature>
<evidence type="ECO:0000256" key="14">
    <source>
        <dbReference type="ARBA" id="ARBA00022838"/>
    </source>
</evidence>
<dbReference type="Ensembl" id="ENSELUT00000073738.2">
    <property type="protein sequence ID" value="ENSELUP00000064430.2"/>
    <property type="gene ID" value="ENSELUG00000019509.3"/>
</dbReference>
<feature type="compositionally biased region" description="Acidic residues" evidence="26">
    <location>
        <begin position="1985"/>
        <end position="2005"/>
    </location>
</feature>
<evidence type="ECO:0000256" key="6">
    <source>
        <dbReference type="ARBA" id="ARBA00005274"/>
    </source>
</evidence>
<dbReference type="Proteomes" id="UP000265140">
    <property type="component" value="Chromosome 3"/>
</dbReference>
<keyword evidence="23" id="KW-0137">Centromere</keyword>
<evidence type="ECO:0000256" key="4">
    <source>
        <dbReference type="ARBA" id="ARBA00004620"/>
    </source>
</evidence>
<feature type="coiled-coil region" evidence="25">
    <location>
        <begin position="75"/>
        <end position="153"/>
    </location>
</feature>
<organism evidence="30 31">
    <name type="scientific">Esox lucius</name>
    <name type="common">Northern pike</name>
    <dbReference type="NCBI Taxonomy" id="8010"/>
    <lineage>
        <taxon>Eukaryota</taxon>
        <taxon>Metazoa</taxon>
        <taxon>Chordata</taxon>
        <taxon>Craniata</taxon>
        <taxon>Vertebrata</taxon>
        <taxon>Euteleostomi</taxon>
        <taxon>Actinopterygii</taxon>
        <taxon>Neopterygii</taxon>
        <taxon>Teleostei</taxon>
        <taxon>Protacanthopterygii</taxon>
        <taxon>Esociformes</taxon>
        <taxon>Esocidae</taxon>
        <taxon>Esox</taxon>
    </lineage>
</organism>
<dbReference type="Pfam" id="PF25785">
    <property type="entry name" value="TPR"/>
    <property type="match status" value="1"/>
</dbReference>
<evidence type="ECO:0000256" key="7">
    <source>
        <dbReference type="ARBA" id="ARBA00019789"/>
    </source>
</evidence>
<evidence type="ECO:0000256" key="3">
    <source>
        <dbReference type="ARBA" id="ARBA00004567"/>
    </source>
</evidence>
<reference evidence="30" key="2">
    <citation type="submission" date="2020-02" db="EMBL/GenBank/DDBJ databases">
        <title>Esox lucius (northern pike) genome, fEsoLuc1, primary haplotype.</title>
        <authorList>
            <person name="Myers G."/>
            <person name="Karagic N."/>
            <person name="Meyer A."/>
            <person name="Pippel M."/>
            <person name="Reichard M."/>
            <person name="Winkler S."/>
            <person name="Tracey A."/>
            <person name="Sims Y."/>
            <person name="Howe K."/>
            <person name="Rhie A."/>
            <person name="Formenti G."/>
            <person name="Durbin R."/>
            <person name="Fedrigo O."/>
            <person name="Jarvis E.D."/>
        </authorList>
    </citation>
    <scope>NUCLEOTIDE SEQUENCE [LARGE SCALE GENOMIC DNA]</scope>
</reference>
<protein>
    <recommendedName>
        <fullName evidence="7">Nucleoprotein TPR</fullName>
    </recommendedName>
    <alternativeName>
        <fullName evidence="24">NPC-associated intranuclear protein</fullName>
    </alternativeName>
</protein>
<dbReference type="PANTHER" id="PTHR18898:SF3">
    <property type="entry name" value="NUCLEOPROTEIN TPR"/>
    <property type="match status" value="1"/>
</dbReference>
<feature type="region of interest" description="Disordered" evidence="26">
    <location>
        <begin position="613"/>
        <end position="661"/>
    </location>
</feature>
<evidence type="ECO:0000256" key="21">
    <source>
        <dbReference type="ARBA" id="ARBA00023242"/>
    </source>
</evidence>
<reference evidence="30" key="4">
    <citation type="submission" date="2025-09" db="UniProtKB">
        <authorList>
            <consortium name="Ensembl"/>
        </authorList>
    </citation>
    <scope>IDENTIFICATION</scope>
</reference>
<feature type="compositionally biased region" description="Polar residues" evidence="26">
    <location>
        <begin position="1758"/>
        <end position="1770"/>
    </location>
</feature>
<evidence type="ECO:0000256" key="19">
    <source>
        <dbReference type="ARBA" id="ARBA00023136"/>
    </source>
</evidence>
<dbReference type="GO" id="GO:0006606">
    <property type="term" value="P:protein import into nucleus"/>
    <property type="evidence" value="ECO:0007669"/>
    <property type="project" value="InterPro"/>
</dbReference>
<feature type="compositionally biased region" description="Low complexity" evidence="26">
    <location>
        <begin position="1740"/>
        <end position="1757"/>
    </location>
</feature>
<feature type="compositionally biased region" description="Polar residues" evidence="26">
    <location>
        <begin position="1780"/>
        <end position="1805"/>
    </location>
</feature>
<dbReference type="GO" id="GO:0005643">
    <property type="term" value="C:nuclear pore"/>
    <property type="evidence" value="ECO:0007669"/>
    <property type="project" value="UniProtKB-SubCell"/>
</dbReference>
<proteinExistence type="inferred from homology"/>
<evidence type="ECO:0000256" key="22">
    <source>
        <dbReference type="ARBA" id="ARBA00023306"/>
    </source>
</evidence>
<feature type="region of interest" description="Disordered" evidence="26">
    <location>
        <begin position="2214"/>
        <end position="2238"/>
    </location>
</feature>
<dbReference type="Pfam" id="PF07926">
    <property type="entry name" value="TPR_MLP1_2"/>
    <property type="match status" value="1"/>
</dbReference>
<feature type="region of interest" description="Disordered" evidence="26">
    <location>
        <begin position="1653"/>
        <end position="1886"/>
    </location>
</feature>
<feature type="compositionally biased region" description="Polar residues" evidence="26">
    <location>
        <begin position="1722"/>
        <end position="1735"/>
    </location>
</feature>
<evidence type="ECO:0000256" key="20">
    <source>
        <dbReference type="ARBA" id="ARBA00023212"/>
    </source>
</evidence>
<dbReference type="GO" id="GO:0034399">
    <property type="term" value="C:nuclear periphery"/>
    <property type="evidence" value="ECO:0007669"/>
    <property type="project" value="UniProtKB-ARBA"/>
</dbReference>
<dbReference type="Pfam" id="PF25481">
    <property type="entry name" value="Nucleoprot-TPR"/>
    <property type="match status" value="1"/>
</dbReference>
<evidence type="ECO:0000256" key="13">
    <source>
        <dbReference type="ARBA" id="ARBA00022816"/>
    </source>
</evidence>
<evidence type="ECO:0000259" key="28">
    <source>
        <dbReference type="Pfam" id="PF25481"/>
    </source>
</evidence>
<feature type="compositionally biased region" description="Pro residues" evidence="26">
    <location>
        <begin position="2124"/>
        <end position="2147"/>
    </location>
</feature>
<keyword evidence="31" id="KW-1185">Reference proteome</keyword>
<keyword evidence="17 25" id="KW-0175">Coiled coil</keyword>
<keyword evidence="15" id="KW-0653">Protein transport</keyword>
<feature type="compositionally biased region" description="Acidic residues" evidence="26">
    <location>
        <begin position="1902"/>
        <end position="1911"/>
    </location>
</feature>
<dbReference type="GO" id="GO:0000776">
    <property type="term" value="C:kinetochore"/>
    <property type="evidence" value="ECO:0007669"/>
    <property type="project" value="UniProtKB-KW"/>
</dbReference>